<sequence length="528" mass="60459">MGKLRWQLGRFFRLGWRYLSLCLLVGVLFSLSLSLMTHSNTINSRLSLGLSLFEAYYSHSESELRQLASRIPWGVCDASSELELKREAERSHYFDYLATLSDQEGFCRDEDLIIAPYSAFDMLTEGEGPVWMKNDSHHLQSYQMMALHLGGSRYLFGITKSRRMMALLFPEPELMDNARITLKYKQQVIVTLGDETQSWLTQNYHSEQGPLSISLTLAPEHLLISLKRDLSLGLPLTLVFSVLVTMLLLYWRSDHGLHPEDLLDTFSNREIYPVFQPIVDGRDHRILGHEMLARWHHPQLGSVPPDEFIPMLESHHQLDRLLYELAPQCQYQPAEHGYLSINLAGQQLLSKKRNLGDFLEHLSRQIGIEPWQMVVEITEREVLDFHSRLFQRTLYDIRQRGFKVAIDDFGTGHNGLASLKVFQPDYLKVDRSFIQAINHRGDPQPVLDSILQLAQRLGIEVIAEGVETEAQRHYLLARGINRMQGFLFARPGPLHISSPKRETGRQSPSRSGEESTILAADLTITGDT</sequence>
<organism evidence="4 5">
    <name type="scientific">Ferrimonas sediminicola</name>
    <dbReference type="NCBI Taxonomy" id="2569538"/>
    <lineage>
        <taxon>Bacteria</taxon>
        <taxon>Pseudomonadati</taxon>
        <taxon>Pseudomonadota</taxon>
        <taxon>Gammaproteobacteria</taxon>
        <taxon>Alteromonadales</taxon>
        <taxon>Ferrimonadaceae</taxon>
        <taxon>Ferrimonas</taxon>
    </lineage>
</organism>
<evidence type="ECO:0000313" key="5">
    <source>
        <dbReference type="Proteomes" id="UP000305674"/>
    </source>
</evidence>
<dbReference type="PANTHER" id="PTHR33121:SF73">
    <property type="entry name" value="CYCLIC DI-GMP PHOSPHODIESTERASE PDEN-RELATED"/>
    <property type="match status" value="1"/>
</dbReference>
<feature type="region of interest" description="Disordered" evidence="1">
    <location>
        <begin position="492"/>
        <end position="515"/>
    </location>
</feature>
<evidence type="ECO:0000259" key="3">
    <source>
        <dbReference type="PROSITE" id="PS50883"/>
    </source>
</evidence>
<feature type="transmembrane region" description="Helical" evidence="2">
    <location>
        <begin position="232"/>
        <end position="251"/>
    </location>
</feature>
<keyword evidence="2" id="KW-0812">Transmembrane</keyword>
<protein>
    <submittedName>
        <fullName evidence="4">EAL domain-containing protein</fullName>
    </submittedName>
</protein>
<dbReference type="Gene3D" id="3.20.20.450">
    <property type="entry name" value="EAL domain"/>
    <property type="match status" value="1"/>
</dbReference>
<keyword evidence="5" id="KW-1185">Reference proteome</keyword>
<evidence type="ECO:0000313" key="4">
    <source>
        <dbReference type="EMBL" id="TKB49046.1"/>
    </source>
</evidence>
<gene>
    <name evidence="4" type="ORF">FCL40_10425</name>
</gene>
<dbReference type="Proteomes" id="UP000305674">
    <property type="component" value="Unassembled WGS sequence"/>
</dbReference>
<dbReference type="GO" id="GO:0071111">
    <property type="term" value="F:cyclic-guanylate-specific phosphodiesterase activity"/>
    <property type="evidence" value="ECO:0007669"/>
    <property type="project" value="InterPro"/>
</dbReference>
<dbReference type="InterPro" id="IPR050706">
    <property type="entry name" value="Cyclic-di-GMP_PDE-like"/>
</dbReference>
<accession>A0A4U1BDI9</accession>
<feature type="domain" description="EAL" evidence="3">
    <location>
        <begin position="255"/>
        <end position="505"/>
    </location>
</feature>
<keyword evidence="2" id="KW-0472">Membrane</keyword>
<comment type="caution">
    <text evidence="4">The sequence shown here is derived from an EMBL/GenBank/DDBJ whole genome shotgun (WGS) entry which is preliminary data.</text>
</comment>
<dbReference type="RefSeq" id="WP_136853238.1">
    <property type="nucleotide sequence ID" value="NZ_SWCI01000005.1"/>
</dbReference>
<dbReference type="SMART" id="SM00052">
    <property type="entry name" value="EAL"/>
    <property type="match status" value="1"/>
</dbReference>
<dbReference type="EMBL" id="SWCI01000005">
    <property type="protein sequence ID" value="TKB49046.1"/>
    <property type="molecule type" value="Genomic_DNA"/>
</dbReference>
<keyword evidence="2" id="KW-1133">Transmembrane helix</keyword>
<proteinExistence type="predicted"/>
<evidence type="ECO:0000256" key="1">
    <source>
        <dbReference type="SAM" id="MobiDB-lite"/>
    </source>
</evidence>
<reference evidence="4 5" key="1">
    <citation type="submission" date="2019-04" db="EMBL/GenBank/DDBJ databases">
        <authorList>
            <person name="Hwang J.C."/>
        </authorList>
    </citation>
    <scope>NUCLEOTIDE SEQUENCE [LARGE SCALE GENOMIC DNA]</scope>
    <source>
        <strain evidence="4 5">IMCC35001</strain>
    </source>
</reference>
<dbReference type="CDD" id="cd01948">
    <property type="entry name" value="EAL"/>
    <property type="match status" value="1"/>
</dbReference>
<evidence type="ECO:0000256" key="2">
    <source>
        <dbReference type="SAM" id="Phobius"/>
    </source>
</evidence>
<name>A0A4U1BDI9_9GAMM</name>
<dbReference type="PROSITE" id="PS50883">
    <property type="entry name" value="EAL"/>
    <property type="match status" value="1"/>
</dbReference>
<dbReference type="AlphaFoldDB" id="A0A4U1BDI9"/>
<dbReference type="InterPro" id="IPR035919">
    <property type="entry name" value="EAL_sf"/>
</dbReference>
<dbReference type="SUPFAM" id="SSF141868">
    <property type="entry name" value="EAL domain-like"/>
    <property type="match status" value="1"/>
</dbReference>
<dbReference type="PANTHER" id="PTHR33121">
    <property type="entry name" value="CYCLIC DI-GMP PHOSPHODIESTERASE PDEF"/>
    <property type="match status" value="1"/>
</dbReference>
<dbReference type="OrthoDB" id="675397at2"/>
<dbReference type="Pfam" id="PF00563">
    <property type="entry name" value="EAL"/>
    <property type="match status" value="1"/>
</dbReference>
<dbReference type="InterPro" id="IPR001633">
    <property type="entry name" value="EAL_dom"/>
</dbReference>